<comment type="caution">
    <text evidence="3">The sequence shown here is derived from an EMBL/GenBank/DDBJ whole genome shotgun (WGS) entry which is preliminary data.</text>
</comment>
<gene>
    <name evidence="3" type="ORF">FSC37_08920</name>
</gene>
<keyword evidence="4" id="KW-1185">Reference proteome</keyword>
<feature type="transmembrane region" description="Helical" evidence="2">
    <location>
        <begin position="60"/>
        <end position="80"/>
    </location>
</feature>
<evidence type="ECO:0000256" key="1">
    <source>
        <dbReference type="SAM" id="MobiDB-lite"/>
    </source>
</evidence>
<protein>
    <submittedName>
        <fullName evidence="3">Uncharacterized protein</fullName>
    </submittedName>
</protein>
<proteinExistence type="predicted"/>
<reference evidence="3 4" key="1">
    <citation type="submission" date="2019-08" db="EMBL/GenBank/DDBJ databases">
        <authorList>
            <person name="Khan S.A."/>
            <person name="Jeon C.O."/>
            <person name="Jeong S.E."/>
        </authorList>
    </citation>
    <scope>NUCLEOTIDE SEQUENCE [LARGE SCALE GENOMIC DNA]</scope>
    <source>
        <strain evidence="4">IMCC1728</strain>
    </source>
</reference>
<feature type="transmembrane region" description="Helical" evidence="2">
    <location>
        <begin position="37"/>
        <end position="54"/>
    </location>
</feature>
<keyword evidence="2" id="KW-1133">Transmembrane helix</keyword>
<dbReference type="AlphaFoldDB" id="A0A5C6U0E2"/>
<evidence type="ECO:0000256" key="2">
    <source>
        <dbReference type="SAM" id="Phobius"/>
    </source>
</evidence>
<organism evidence="3 4">
    <name type="scientific">Piscinibacter aquaticus</name>
    <dbReference type="NCBI Taxonomy" id="392597"/>
    <lineage>
        <taxon>Bacteria</taxon>
        <taxon>Pseudomonadati</taxon>
        <taxon>Pseudomonadota</taxon>
        <taxon>Betaproteobacteria</taxon>
        <taxon>Burkholderiales</taxon>
        <taxon>Sphaerotilaceae</taxon>
        <taxon>Piscinibacter</taxon>
    </lineage>
</organism>
<feature type="region of interest" description="Disordered" evidence="1">
    <location>
        <begin position="87"/>
        <end position="108"/>
    </location>
</feature>
<sequence length="120" mass="12901">MPSAPARSPDPSERTLDALVSAAQYEMVVDRSRSSNLISVPFGAVVVWVLWGAVDHRLLIVWLGLKVAGSALRIGVTRAFDRHRPDGVQRWGGASSSPSPSTAPSSACSARCCCRCRTRH</sequence>
<keyword evidence="2" id="KW-0472">Membrane</keyword>
<name>A0A5C6U0E2_9BURK</name>
<accession>A0A5C6U0E2</accession>
<evidence type="ECO:0000313" key="3">
    <source>
        <dbReference type="EMBL" id="TXC66000.1"/>
    </source>
</evidence>
<dbReference type="EMBL" id="VOPW01000001">
    <property type="protein sequence ID" value="TXC66000.1"/>
    <property type="molecule type" value="Genomic_DNA"/>
</dbReference>
<keyword evidence="2" id="KW-0812">Transmembrane</keyword>
<evidence type="ECO:0000313" key="4">
    <source>
        <dbReference type="Proteomes" id="UP000321832"/>
    </source>
</evidence>
<dbReference type="Proteomes" id="UP000321832">
    <property type="component" value="Unassembled WGS sequence"/>
</dbReference>
<feature type="compositionally biased region" description="Low complexity" evidence="1">
    <location>
        <begin position="94"/>
        <end position="108"/>
    </location>
</feature>